<dbReference type="EMBL" id="VOIH02000003">
    <property type="protein sequence ID" value="KAF3450519.1"/>
    <property type="molecule type" value="Genomic_DNA"/>
</dbReference>
<feature type="compositionally biased region" description="Basic residues" evidence="1">
    <location>
        <begin position="134"/>
        <end position="144"/>
    </location>
</feature>
<accession>A0A8K0HE48</accession>
<feature type="compositionally biased region" description="Polar residues" evidence="1">
    <location>
        <begin position="202"/>
        <end position="225"/>
    </location>
</feature>
<protein>
    <submittedName>
        <fullName evidence="2">Uncharacterized protein</fullName>
    </submittedName>
</protein>
<reference evidence="2" key="1">
    <citation type="submission" date="2020-03" db="EMBL/GenBank/DDBJ databases">
        <title>A high-quality chromosome-level genome assembly of a woody plant with both climbing and erect habits, Rhamnella rubrinervis.</title>
        <authorList>
            <person name="Lu Z."/>
            <person name="Yang Y."/>
            <person name="Zhu X."/>
            <person name="Sun Y."/>
        </authorList>
    </citation>
    <scope>NUCLEOTIDE SEQUENCE</scope>
    <source>
        <strain evidence="2">BYM</strain>
        <tissue evidence="2">Leaf</tissue>
    </source>
</reference>
<name>A0A8K0HE48_9ROSA</name>
<feature type="compositionally biased region" description="Basic and acidic residues" evidence="1">
    <location>
        <begin position="27"/>
        <end position="36"/>
    </location>
</feature>
<sequence>MEGRILLRQKRCIDPLAVKLGIGRCREKEAATEKERRKERRHKNRQAVAGEIEPTPGGTIIAQPRDSVAAATVEKSPPQKKQRSPSRGDKEPNTCGEPGLEEFFYLDSTSSRPNRPRLMTHRDRNILKSMPRTITRRGRARRQKWTPDPSEDEGDDGETSEISSTESEPKLDHQPEDPSLALEKSPTQTRDSFDEAMEEARTNTTGPSTNAKEVASASQPSQEEA</sequence>
<dbReference type="Proteomes" id="UP000796880">
    <property type="component" value="Unassembled WGS sequence"/>
</dbReference>
<feature type="compositionally biased region" description="Basic and acidic residues" evidence="1">
    <location>
        <begin position="167"/>
        <end position="176"/>
    </location>
</feature>
<evidence type="ECO:0000256" key="1">
    <source>
        <dbReference type="SAM" id="MobiDB-lite"/>
    </source>
</evidence>
<keyword evidence="3" id="KW-1185">Reference proteome</keyword>
<evidence type="ECO:0000313" key="2">
    <source>
        <dbReference type="EMBL" id="KAF3450519.1"/>
    </source>
</evidence>
<evidence type="ECO:0000313" key="3">
    <source>
        <dbReference type="Proteomes" id="UP000796880"/>
    </source>
</evidence>
<organism evidence="2 3">
    <name type="scientific">Rhamnella rubrinervis</name>
    <dbReference type="NCBI Taxonomy" id="2594499"/>
    <lineage>
        <taxon>Eukaryota</taxon>
        <taxon>Viridiplantae</taxon>
        <taxon>Streptophyta</taxon>
        <taxon>Embryophyta</taxon>
        <taxon>Tracheophyta</taxon>
        <taxon>Spermatophyta</taxon>
        <taxon>Magnoliopsida</taxon>
        <taxon>eudicotyledons</taxon>
        <taxon>Gunneridae</taxon>
        <taxon>Pentapetalae</taxon>
        <taxon>rosids</taxon>
        <taxon>fabids</taxon>
        <taxon>Rosales</taxon>
        <taxon>Rhamnaceae</taxon>
        <taxon>rhamnoid group</taxon>
        <taxon>Rhamneae</taxon>
        <taxon>Rhamnella</taxon>
    </lineage>
</organism>
<comment type="caution">
    <text evidence="2">The sequence shown here is derived from an EMBL/GenBank/DDBJ whole genome shotgun (WGS) entry which is preliminary data.</text>
</comment>
<dbReference type="AlphaFoldDB" id="A0A8K0HE48"/>
<gene>
    <name evidence="2" type="ORF">FNV43_RR06604</name>
</gene>
<feature type="compositionally biased region" description="Acidic residues" evidence="1">
    <location>
        <begin position="149"/>
        <end position="159"/>
    </location>
</feature>
<feature type="region of interest" description="Disordered" evidence="1">
    <location>
        <begin position="27"/>
        <end position="225"/>
    </location>
</feature>
<proteinExistence type="predicted"/>